<gene>
    <name evidence="1" type="ORF">METZ01_LOCUS300491</name>
</gene>
<sequence>VNERYDSHYTAYGYTSQGRLGTNTSSGAINAELDVRFAQVCENIKALGIVVYTITFDLDDSGTQDLFRDCATDDQKYFNSPDGDTLQASFQAIGAELSNLRISQ</sequence>
<feature type="non-terminal residue" evidence="1">
    <location>
        <position position="1"/>
    </location>
</feature>
<protein>
    <submittedName>
        <fullName evidence="1">Uncharacterized protein</fullName>
    </submittedName>
</protein>
<reference evidence="1" key="1">
    <citation type="submission" date="2018-05" db="EMBL/GenBank/DDBJ databases">
        <authorList>
            <person name="Lanie J.A."/>
            <person name="Ng W.-L."/>
            <person name="Kazmierczak K.M."/>
            <person name="Andrzejewski T.M."/>
            <person name="Davidsen T.M."/>
            <person name="Wayne K.J."/>
            <person name="Tettelin H."/>
            <person name="Glass J.I."/>
            <person name="Rusch D."/>
            <person name="Podicherti R."/>
            <person name="Tsui H.-C.T."/>
            <person name="Winkler M.E."/>
        </authorList>
    </citation>
    <scope>NUCLEOTIDE SEQUENCE</scope>
</reference>
<dbReference type="AlphaFoldDB" id="A0A382MIQ8"/>
<evidence type="ECO:0000313" key="1">
    <source>
        <dbReference type="EMBL" id="SVC47637.1"/>
    </source>
</evidence>
<dbReference type="Gene3D" id="3.40.50.410">
    <property type="entry name" value="von Willebrand factor, type A domain"/>
    <property type="match status" value="1"/>
</dbReference>
<accession>A0A382MIQ8</accession>
<dbReference type="EMBL" id="UINC01093314">
    <property type="protein sequence ID" value="SVC47637.1"/>
    <property type="molecule type" value="Genomic_DNA"/>
</dbReference>
<proteinExistence type="predicted"/>
<organism evidence="1">
    <name type="scientific">marine metagenome</name>
    <dbReference type="NCBI Taxonomy" id="408172"/>
    <lineage>
        <taxon>unclassified sequences</taxon>
        <taxon>metagenomes</taxon>
        <taxon>ecological metagenomes</taxon>
    </lineage>
</organism>
<name>A0A382MIQ8_9ZZZZ</name>
<dbReference type="InterPro" id="IPR036465">
    <property type="entry name" value="vWFA_dom_sf"/>
</dbReference>